<evidence type="ECO:0000256" key="1">
    <source>
        <dbReference type="ARBA" id="ARBA00006484"/>
    </source>
</evidence>
<keyword evidence="4" id="KW-1185">Reference proteome</keyword>
<sequence>MSLYLNGVALVIGAGSGIGRECVLGYAGEGVRSIVLADIDYDAALDAAQESETVATNPAFKALPVRVDVTDPKSVDSMVKRTARMFGRIDYCVNGAGCDVVVTGTLNCIQAIVPVMRNQSVGIYKARGRTRETSRGTIINVASHSPFVLTPQMPQNTTTKHAVLGADVYTISGGTALENAPHGIRINAVCPGWVESPTPDCNENASRPHMVETMIPMSRTAKPEEIADVVLFLSSPRSSYVTGAAWLVDGGMALQASTVMNGAPQLETSCTPS</sequence>
<dbReference type="GO" id="GO:0016491">
    <property type="term" value="F:oxidoreductase activity"/>
    <property type="evidence" value="ECO:0007669"/>
    <property type="project" value="UniProtKB-KW"/>
</dbReference>
<comment type="caution">
    <text evidence="3">The sequence shown here is derived from an EMBL/GenBank/DDBJ whole genome shotgun (WGS) entry which is preliminary data.</text>
</comment>
<dbReference type="CDD" id="cd05233">
    <property type="entry name" value="SDR_c"/>
    <property type="match status" value="1"/>
</dbReference>
<dbReference type="PANTHER" id="PTHR24321:SF8">
    <property type="entry name" value="ESTRADIOL 17-BETA-DEHYDROGENASE 8-RELATED"/>
    <property type="match status" value="1"/>
</dbReference>
<accession>A0A0F8WTQ3</accession>
<reference evidence="3 4" key="1">
    <citation type="submission" date="2015-02" db="EMBL/GenBank/DDBJ databases">
        <title>Draft Genome Sequences of Two Closely-Related Aflatoxigenic Aspergillus Species Obtained from the Cote d'Ivoire.</title>
        <authorList>
            <person name="Moore G.G."/>
            <person name="Beltz S.B."/>
            <person name="Mack B.M."/>
        </authorList>
    </citation>
    <scope>NUCLEOTIDE SEQUENCE [LARGE SCALE GENOMIC DNA]</scope>
    <source>
        <strain evidence="3 4">SRRC1468</strain>
    </source>
</reference>
<dbReference type="InterPro" id="IPR002347">
    <property type="entry name" value="SDR_fam"/>
</dbReference>
<name>A0A0F8WTQ3_9EURO</name>
<proteinExistence type="inferred from homology"/>
<dbReference type="STRING" id="308745.A0A0F8WTQ3"/>
<dbReference type="Pfam" id="PF13561">
    <property type="entry name" value="adh_short_C2"/>
    <property type="match status" value="1"/>
</dbReference>
<comment type="similarity">
    <text evidence="1">Belongs to the short-chain dehydrogenases/reductases (SDR) family.</text>
</comment>
<evidence type="ECO:0000313" key="4">
    <source>
        <dbReference type="Proteomes" id="UP000034291"/>
    </source>
</evidence>
<evidence type="ECO:0000313" key="3">
    <source>
        <dbReference type="EMBL" id="KKK21015.1"/>
    </source>
</evidence>
<dbReference type="OrthoDB" id="5840532at2759"/>
<dbReference type="AlphaFoldDB" id="A0A0F8WTQ3"/>
<dbReference type="SUPFAM" id="SSF51735">
    <property type="entry name" value="NAD(P)-binding Rossmann-fold domains"/>
    <property type="match status" value="1"/>
</dbReference>
<dbReference type="InterPro" id="IPR036291">
    <property type="entry name" value="NAD(P)-bd_dom_sf"/>
</dbReference>
<dbReference type="EMBL" id="JZBS01001886">
    <property type="protein sequence ID" value="KKK21015.1"/>
    <property type="molecule type" value="Genomic_DNA"/>
</dbReference>
<dbReference type="Gene3D" id="3.40.50.720">
    <property type="entry name" value="NAD(P)-binding Rossmann-like Domain"/>
    <property type="match status" value="2"/>
</dbReference>
<keyword evidence="2" id="KW-0560">Oxidoreductase</keyword>
<dbReference type="PANTHER" id="PTHR24321">
    <property type="entry name" value="DEHYDROGENASES, SHORT CHAIN"/>
    <property type="match status" value="1"/>
</dbReference>
<evidence type="ECO:0000256" key="2">
    <source>
        <dbReference type="ARBA" id="ARBA00023002"/>
    </source>
</evidence>
<dbReference type="Proteomes" id="UP000034291">
    <property type="component" value="Unassembled WGS sequence"/>
</dbReference>
<gene>
    <name evidence="3" type="ORF">ARAM_005095</name>
</gene>
<protein>
    <submittedName>
        <fullName evidence="3">Uncharacterized protein</fullName>
    </submittedName>
</protein>
<dbReference type="PRINTS" id="PR00081">
    <property type="entry name" value="GDHRDH"/>
</dbReference>
<organism evidence="3 4">
    <name type="scientific">Aspergillus rambellii</name>
    <dbReference type="NCBI Taxonomy" id="308745"/>
    <lineage>
        <taxon>Eukaryota</taxon>
        <taxon>Fungi</taxon>
        <taxon>Dikarya</taxon>
        <taxon>Ascomycota</taxon>
        <taxon>Pezizomycotina</taxon>
        <taxon>Eurotiomycetes</taxon>
        <taxon>Eurotiomycetidae</taxon>
        <taxon>Eurotiales</taxon>
        <taxon>Aspergillaceae</taxon>
        <taxon>Aspergillus</taxon>
        <taxon>Aspergillus subgen. Nidulantes</taxon>
    </lineage>
</organism>